<evidence type="ECO:0000256" key="1">
    <source>
        <dbReference type="SAM" id="MobiDB-lite"/>
    </source>
</evidence>
<feature type="compositionally biased region" description="Basic and acidic residues" evidence="1">
    <location>
        <begin position="686"/>
        <end position="705"/>
    </location>
</feature>
<organism evidence="3 4">
    <name type="scientific">Lachnellula cervina</name>
    <dbReference type="NCBI Taxonomy" id="1316786"/>
    <lineage>
        <taxon>Eukaryota</taxon>
        <taxon>Fungi</taxon>
        <taxon>Dikarya</taxon>
        <taxon>Ascomycota</taxon>
        <taxon>Pezizomycotina</taxon>
        <taxon>Leotiomycetes</taxon>
        <taxon>Helotiales</taxon>
        <taxon>Lachnaceae</taxon>
        <taxon>Lachnellula</taxon>
    </lineage>
</organism>
<dbReference type="InterPro" id="IPR010730">
    <property type="entry name" value="HET"/>
</dbReference>
<name>A0A7D8USZ8_9HELO</name>
<dbReference type="EMBL" id="QGMG01000138">
    <property type="protein sequence ID" value="TVY56729.1"/>
    <property type="molecule type" value="Genomic_DNA"/>
</dbReference>
<feature type="region of interest" description="Disordered" evidence="1">
    <location>
        <begin position="658"/>
        <end position="714"/>
    </location>
</feature>
<evidence type="ECO:0000313" key="4">
    <source>
        <dbReference type="Proteomes" id="UP000481288"/>
    </source>
</evidence>
<dbReference type="Pfam" id="PF06985">
    <property type="entry name" value="HET"/>
    <property type="match status" value="1"/>
</dbReference>
<dbReference type="PANTHER" id="PTHR24148">
    <property type="entry name" value="ANKYRIN REPEAT DOMAIN-CONTAINING PROTEIN 39 HOMOLOG-RELATED"/>
    <property type="match status" value="1"/>
</dbReference>
<dbReference type="PANTHER" id="PTHR24148:SF73">
    <property type="entry name" value="HET DOMAIN PROTEIN (AFU_ORTHOLOGUE AFUA_8G01020)"/>
    <property type="match status" value="1"/>
</dbReference>
<proteinExistence type="predicted"/>
<dbReference type="AlphaFoldDB" id="A0A7D8USZ8"/>
<feature type="domain" description="Heterokaryon incompatibility" evidence="2">
    <location>
        <begin position="97"/>
        <end position="246"/>
    </location>
</feature>
<dbReference type="Proteomes" id="UP000481288">
    <property type="component" value="Unassembled WGS sequence"/>
</dbReference>
<sequence>MLKRTAHDIGRDAKRSKVDVQYGESSSYALGQINTISPVPAGAAGQEDDFFEKRKPFLYHPLGLDSDSIRVLEIMPGSEQAIIKCKMRNTNIEEEEYRCLSYMWEPKNPSHEIEVNEKTLTVGESLWQFLQSARFAGIREPLWIDALCINQSDYKEKNHQVSLMSRIYKQAQKTLIWLGVSAMGCTLNNVFSGVEKSVKAIHTWNIKEQVSKVIRDMNPDDRESVITDIIQFLSLPYWSRIWIVQEVVLSPRKVLFLGTGEVQLRLFSQVLPALAEDCAGSYQQPEGIMSLPGELFTWPEYATPNTVHPQHGQLLSWLVRGFAHSGCFDKRDHVYALLSLAENGHKFTIDYDINAETLLQRTLSFCMDNIPLDELLLIGATLIRVLEIRPVRAPSTMPKTKDVSHSSIPISSIERSRDSCLVINLEHSMPVSSPVWGEAVLDIADDSGHLLRRDTTLCIYIVISDATDIHIFEYAVKEDDSGICIMYARAHEYMRGKPQIYKEPLDISYRESYIWVDLPSEKVYYYADPASTLEYRAIFPDLIKWTAPQLKLEEPSPLPFNDYSATAEPQPYRLKPAKRDLDDVIPLTGIVRRSQPSIFISARDILERDIIPQTYDYTGDGSGMKLRVCNYWTLKHWRPPKSGDAKLKLLPQTPRATTLRVEYTKRDDEEDNNNKEGDDEESLLSNDKDSDEREGDNKDPERKIIAVDNNSAWI</sequence>
<keyword evidence="4" id="KW-1185">Reference proteome</keyword>
<evidence type="ECO:0000259" key="2">
    <source>
        <dbReference type="Pfam" id="PF06985"/>
    </source>
</evidence>
<dbReference type="OrthoDB" id="3600004at2759"/>
<protein>
    <submittedName>
        <fullName evidence="3">Heterokaryon incompatibility protein 6,OR allele</fullName>
    </submittedName>
</protein>
<evidence type="ECO:0000313" key="3">
    <source>
        <dbReference type="EMBL" id="TVY56729.1"/>
    </source>
</evidence>
<feature type="compositionally biased region" description="Basic and acidic residues" evidence="1">
    <location>
        <begin position="662"/>
        <end position="676"/>
    </location>
</feature>
<reference evidence="3 4" key="1">
    <citation type="submission" date="2018-05" db="EMBL/GenBank/DDBJ databases">
        <title>Whole genome sequencing for identification of molecular markers to develop diagnostic detection tools for the regulated plant pathogen Lachnellula willkommii.</title>
        <authorList>
            <person name="Giroux E."/>
            <person name="Bilodeau G."/>
        </authorList>
    </citation>
    <scope>NUCLEOTIDE SEQUENCE [LARGE SCALE GENOMIC DNA]</scope>
    <source>
        <strain evidence="3 4">CBS 625.97</strain>
    </source>
</reference>
<gene>
    <name evidence="3" type="primary">het-6_4</name>
    <name evidence="3" type="ORF">LCER1_G002965</name>
</gene>
<accession>A0A7D8USZ8</accession>
<dbReference type="InterPro" id="IPR052895">
    <property type="entry name" value="HetReg/Transcr_Mod"/>
</dbReference>
<comment type="caution">
    <text evidence="3">The sequence shown here is derived from an EMBL/GenBank/DDBJ whole genome shotgun (WGS) entry which is preliminary data.</text>
</comment>